<comment type="caution">
    <text evidence="8">The sequence shown here is derived from an EMBL/GenBank/DDBJ whole genome shotgun (WGS) entry which is preliminary data.</text>
</comment>
<evidence type="ECO:0000256" key="3">
    <source>
        <dbReference type="ARBA" id="ARBA00022679"/>
    </source>
</evidence>
<dbReference type="SUPFAM" id="SSF53067">
    <property type="entry name" value="Actin-like ATPase domain"/>
    <property type="match status" value="2"/>
</dbReference>
<evidence type="ECO:0000256" key="2">
    <source>
        <dbReference type="ARBA" id="ARBA00022629"/>
    </source>
</evidence>
<evidence type="ECO:0000313" key="8">
    <source>
        <dbReference type="EMBL" id="MFH8543720.1"/>
    </source>
</evidence>
<keyword evidence="2" id="KW-0119">Carbohydrate metabolism</keyword>
<feature type="domain" description="Carbohydrate kinase FGGY C-terminal" evidence="7">
    <location>
        <begin position="273"/>
        <end position="453"/>
    </location>
</feature>
<dbReference type="InterPro" id="IPR000577">
    <property type="entry name" value="Carb_kinase_FGGY"/>
</dbReference>
<name>A0ABW7QHN9_9ACTN</name>
<evidence type="ECO:0000256" key="4">
    <source>
        <dbReference type="ARBA" id="ARBA00022777"/>
    </source>
</evidence>
<keyword evidence="2" id="KW-0859">Xylose metabolism</keyword>
<dbReference type="Pfam" id="PF00370">
    <property type="entry name" value="FGGY_N"/>
    <property type="match status" value="1"/>
</dbReference>
<evidence type="ECO:0000256" key="5">
    <source>
        <dbReference type="RuleBase" id="RU003733"/>
    </source>
</evidence>
<dbReference type="InterPro" id="IPR018483">
    <property type="entry name" value="Carb_kinase_FGGY_CS"/>
</dbReference>
<feature type="domain" description="Carbohydrate kinase FGGY N-terminal" evidence="6">
    <location>
        <begin position="19"/>
        <end position="260"/>
    </location>
</feature>
<dbReference type="PROSITE" id="PS00445">
    <property type="entry name" value="FGGY_KINASES_2"/>
    <property type="match status" value="1"/>
</dbReference>
<dbReference type="InterPro" id="IPR018485">
    <property type="entry name" value="FGGY_C"/>
</dbReference>
<dbReference type="EC" id="2.7.1.-" evidence="8"/>
<evidence type="ECO:0000259" key="6">
    <source>
        <dbReference type="Pfam" id="PF00370"/>
    </source>
</evidence>
<organism evidence="8 9">
    <name type="scientific">Streptomyces longisporoflavus</name>
    <dbReference type="NCBI Taxonomy" id="28044"/>
    <lineage>
        <taxon>Bacteria</taxon>
        <taxon>Bacillati</taxon>
        <taxon>Actinomycetota</taxon>
        <taxon>Actinomycetes</taxon>
        <taxon>Kitasatosporales</taxon>
        <taxon>Streptomycetaceae</taxon>
        <taxon>Streptomyces</taxon>
    </lineage>
</organism>
<reference evidence="8 9" key="1">
    <citation type="submission" date="2024-10" db="EMBL/GenBank/DDBJ databases">
        <title>The Natural Products Discovery Center: Release of the First 8490 Sequenced Strains for Exploring Actinobacteria Biosynthetic Diversity.</title>
        <authorList>
            <person name="Kalkreuter E."/>
            <person name="Kautsar S.A."/>
            <person name="Yang D."/>
            <person name="Bader C.D."/>
            <person name="Teijaro C.N."/>
            <person name="Fluegel L."/>
            <person name="Davis C.M."/>
            <person name="Simpson J.R."/>
            <person name="Lauterbach L."/>
            <person name="Steele A.D."/>
            <person name="Gui C."/>
            <person name="Meng S."/>
            <person name="Li G."/>
            <person name="Viehrig K."/>
            <person name="Ye F."/>
            <person name="Su P."/>
            <person name="Kiefer A.F."/>
            <person name="Nichols A."/>
            <person name="Cepeda A.J."/>
            <person name="Yan W."/>
            <person name="Fan B."/>
            <person name="Jiang Y."/>
            <person name="Adhikari A."/>
            <person name="Zheng C.-J."/>
            <person name="Schuster L."/>
            <person name="Cowan T.M."/>
            <person name="Smanski M.J."/>
            <person name="Chevrette M.G."/>
            <person name="De Carvalho L.P.S."/>
            <person name="Shen B."/>
        </authorList>
    </citation>
    <scope>NUCLEOTIDE SEQUENCE [LARGE SCALE GENOMIC DNA]</scope>
    <source>
        <strain evidence="8 9">NPDC017990</strain>
    </source>
</reference>
<dbReference type="PANTHER" id="PTHR43095">
    <property type="entry name" value="SUGAR KINASE"/>
    <property type="match status" value="1"/>
</dbReference>
<dbReference type="Proteomes" id="UP001610818">
    <property type="component" value="Unassembled WGS sequence"/>
</dbReference>
<evidence type="ECO:0000256" key="1">
    <source>
        <dbReference type="ARBA" id="ARBA00009156"/>
    </source>
</evidence>
<dbReference type="InterPro" id="IPR018484">
    <property type="entry name" value="FGGY_N"/>
</dbReference>
<dbReference type="CDD" id="cd07804">
    <property type="entry name" value="ASKHA_NBD_FGGY_RrXK-like"/>
    <property type="match status" value="1"/>
</dbReference>
<dbReference type="RefSeq" id="WP_397706964.1">
    <property type="nucleotide sequence ID" value="NZ_JBIRGN010000001.1"/>
</dbReference>
<dbReference type="InterPro" id="IPR043129">
    <property type="entry name" value="ATPase_NBD"/>
</dbReference>
<dbReference type="PANTHER" id="PTHR43095:SF5">
    <property type="entry name" value="XYLULOSE KINASE"/>
    <property type="match status" value="1"/>
</dbReference>
<dbReference type="Gene3D" id="3.30.420.40">
    <property type="match status" value="2"/>
</dbReference>
<accession>A0ABW7QHN9</accession>
<dbReference type="Pfam" id="PF02782">
    <property type="entry name" value="FGGY_C"/>
    <property type="match status" value="1"/>
</dbReference>
<evidence type="ECO:0000259" key="7">
    <source>
        <dbReference type="Pfam" id="PF02782"/>
    </source>
</evidence>
<keyword evidence="4 5" id="KW-0418">Kinase</keyword>
<gene>
    <name evidence="8" type="ORF">ACH4F9_01765</name>
</gene>
<keyword evidence="3 5" id="KW-0808">Transferase</keyword>
<dbReference type="GO" id="GO:0016301">
    <property type="term" value="F:kinase activity"/>
    <property type="evidence" value="ECO:0007669"/>
    <property type="project" value="UniProtKB-KW"/>
</dbReference>
<evidence type="ECO:0000313" key="9">
    <source>
        <dbReference type="Proteomes" id="UP001610818"/>
    </source>
</evidence>
<dbReference type="EMBL" id="JBIRGQ010000001">
    <property type="protein sequence ID" value="MFH8543720.1"/>
    <property type="molecule type" value="Genomic_DNA"/>
</dbReference>
<keyword evidence="9" id="KW-1185">Reference proteome</keyword>
<proteinExistence type="inferred from homology"/>
<protein>
    <submittedName>
        <fullName evidence="8">FGGY-family carbohydrate kinase</fullName>
        <ecNumber evidence="8">2.7.1.-</ecNumber>
    </submittedName>
</protein>
<dbReference type="InterPro" id="IPR050406">
    <property type="entry name" value="FGGY_Carb_Kinase"/>
</dbReference>
<sequence length="507" mass="53655">MTSATAPPRNGLVSRNGLLLGVDIGTSSSKGVLVRPDGTLVASAQRAHATSTPQPGWFEHDAESVWWADFRSLTRELLAGLPAGDTLAAVGVSGIGPCLLPVDEKGTPVRPAILYGVDARAGAEIAEQNERYGPEEIIRRCGSPLTSQAIGPKLAWLRRHEPDAYRATRRWYMASSYLVHRLTGRYVLDHHSASQCTPLYDLAARTWSQERCEEIAPGLRWPELVWPSEVVGAVSRDAEALTGLPAGTPVVAGTVDAWAEAAGVGVAAPGDLMLMYGTTMFLVGIVPQPLTSPRLWGTAGAFPGTYCLAAGMATSGAVTGWLRDLTGTSYEQLTAEAAALPPGAEGLLMLPYFAGERTPIFDPDARGLVHGLTLRHGRGHLYRAVLEATAYGVRHNLAAMTEAGAAAERLVAVGGGARALWTRIVSDVTGREQHLPRHTIGAAYGDAFLAAVGAGLAGPGDIAHWNPTVEVVAPEATASTVYDRLYGLYLDLYPATREAAHVLARLN</sequence>
<dbReference type="PIRSF" id="PIRSF000538">
    <property type="entry name" value="GlpK"/>
    <property type="match status" value="1"/>
</dbReference>
<comment type="similarity">
    <text evidence="1 5">Belongs to the FGGY kinase family.</text>
</comment>